<dbReference type="EMBL" id="JACDUT010000002">
    <property type="protein sequence ID" value="MBA2874208.1"/>
    <property type="molecule type" value="Genomic_DNA"/>
</dbReference>
<name>A0A7W0BXN9_9BACL</name>
<reference evidence="1 2" key="1">
    <citation type="submission" date="2020-07" db="EMBL/GenBank/DDBJ databases">
        <title>Genomic Encyclopedia of Type Strains, Phase IV (KMG-IV): sequencing the most valuable type-strain genomes for metagenomic binning, comparative biology and taxonomic classification.</title>
        <authorList>
            <person name="Goeker M."/>
        </authorList>
    </citation>
    <scope>NUCLEOTIDE SEQUENCE [LARGE SCALE GENOMIC DNA]</scope>
    <source>
        <strain evidence="1 2">DSM 15730</strain>
    </source>
</reference>
<dbReference type="Proteomes" id="UP000523087">
    <property type="component" value="Unassembled WGS sequence"/>
</dbReference>
<proteinExistence type="predicted"/>
<accession>A0A7W0BXN9</accession>
<dbReference type="AlphaFoldDB" id="A0A7W0BXN9"/>
<evidence type="ECO:0000313" key="1">
    <source>
        <dbReference type="EMBL" id="MBA2874208.1"/>
    </source>
</evidence>
<organism evidence="1 2">
    <name type="scientific">Thermaerobacillus caldiproteolyticus</name>
    <dbReference type="NCBI Taxonomy" id="247480"/>
    <lineage>
        <taxon>Bacteria</taxon>
        <taxon>Bacillati</taxon>
        <taxon>Bacillota</taxon>
        <taxon>Bacilli</taxon>
        <taxon>Bacillales</taxon>
        <taxon>Anoxybacillaceae</taxon>
        <taxon>Thermaerobacillus</taxon>
    </lineage>
</organism>
<sequence length="33" mass="3953">MWNISVKYHKVIFDTRQHLIKMDMNSNHIGAHS</sequence>
<gene>
    <name evidence="1" type="ORF">HNR31_000978</name>
</gene>
<protein>
    <submittedName>
        <fullName evidence="1">Uncharacterized protein</fullName>
    </submittedName>
</protein>
<keyword evidence="2" id="KW-1185">Reference proteome</keyword>
<evidence type="ECO:0000313" key="2">
    <source>
        <dbReference type="Proteomes" id="UP000523087"/>
    </source>
</evidence>
<comment type="caution">
    <text evidence="1">The sequence shown here is derived from an EMBL/GenBank/DDBJ whole genome shotgun (WGS) entry which is preliminary data.</text>
</comment>